<dbReference type="RefSeq" id="WP_267675849.1">
    <property type="nucleotide sequence ID" value="NZ_CP113088.1"/>
</dbReference>
<accession>A0A9E8SCF6</accession>
<reference evidence="1" key="1">
    <citation type="submission" date="2022-11" db="EMBL/GenBank/DDBJ databases">
        <title>Lacinutrix neustonica HL-RS19T sp. nov., isolated from the surface microlayer sample of brackish Lake Shihwa.</title>
        <authorList>
            <person name="Choi J.Y."/>
            <person name="Hwang C.Y."/>
        </authorList>
    </citation>
    <scope>NUCLEOTIDE SEQUENCE</scope>
    <source>
        <strain evidence="1">HL-RS19</strain>
    </source>
</reference>
<evidence type="ECO:0000313" key="2">
    <source>
        <dbReference type="Proteomes" id="UP001164705"/>
    </source>
</evidence>
<evidence type="ECO:0000313" key="1">
    <source>
        <dbReference type="EMBL" id="WAC01233.1"/>
    </source>
</evidence>
<dbReference type="Pfam" id="PF07874">
    <property type="entry name" value="DUF1660"/>
    <property type="match status" value="1"/>
</dbReference>
<dbReference type="EMBL" id="CP113088">
    <property type="protein sequence ID" value="WAC01233.1"/>
    <property type="molecule type" value="Genomic_DNA"/>
</dbReference>
<keyword evidence="2" id="KW-1185">Reference proteome</keyword>
<dbReference type="Proteomes" id="UP001164705">
    <property type="component" value="Chromosome"/>
</dbReference>
<dbReference type="AlphaFoldDB" id="A0A9E8SCF6"/>
<proteinExistence type="predicted"/>
<organism evidence="1 2">
    <name type="scientific">Lacinutrix neustonica</name>
    <dbReference type="NCBI Taxonomy" id="2980107"/>
    <lineage>
        <taxon>Bacteria</taxon>
        <taxon>Pseudomonadati</taxon>
        <taxon>Bacteroidota</taxon>
        <taxon>Flavobacteriia</taxon>
        <taxon>Flavobacteriales</taxon>
        <taxon>Flavobacteriaceae</taxon>
        <taxon>Lacinutrix</taxon>
    </lineage>
</organism>
<name>A0A9E8SCF6_9FLAO</name>
<sequence>MQLYCNLFGHKFEVSKKVTYHVSEYKCCHCKKELTTNSNGNLTPLTPKYKEINSILSRVHAKRQERLRREELVTTYKLSS</sequence>
<gene>
    <name evidence="1" type="ORF">N7U66_14025</name>
</gene>
<dbReference type="KEGG" id="lnu:N7U66_14025"/>
<dbReference type="InterPro" id="IPR012455">
    <property type="entry name" value="DUF1660"/>
</dbReference>
<protein>
    <submittedName>
        <fullName evidence="1">DUF1660 family phage protein</fullName>
    </submittedName>
</protein>